<evidence type="ECO:0000256" key="1">
    <source>
        <dbReference type="SAM" id="Phobius"/>
    </source>
</evidence>
<name>A0A1X2HGS4_SYNRA</name>
<evidence type="ECO:0000313" key="2">
    <source>
        <dbReference type="EMBL" id="ORY98131.1"/>
    </source>
</evidence>
<dbReference type="Proteomes" id="UP000242180">
    <property type="component" value="Unassembled WGS sequence"/>
</dbReference>
<keyword evidence="3" id="KW-1185">Reference proteome</keyword>
<gene>
    <name evidence="2" type="ORF">BCR43DRAFT_490918</name>
</gene>
<evidence type="ECO:0000313" key="3">
    <source>
        <dbReference type="Proteomes" id="UP000242180"/>
    </source>
</evidence>
<comment type="caution">
    <text evidence="2">The sequence shown here is derived from an EMBL/GenBank/DDBJ whole genome shotgun (WGS) entry which is preliminary data.</text>
</comment>
<feature type="transmembrane region" description="Helical" evidence="1">
    <location>
        <begin position="83"/>
        <end position="103"/>
    </location>
</feature>
<dbReference type="InParanoid" id="A0A1X2HGS4"/>
<keyword evidence="1" id="KW-0812">Transmembrane</keyword>
<protein>
    <submittedName>
        <fullName evidence="2">Uncharacterized protein</fullName>
    </submittedName>
</protein>
<organism evidence="2 3">
    <name type="scientific">Syncephalastrum racemosum</name>
    <name type="common">Filamentous fungus</name>
    <dbReference type="NCBI Taxonomy" id="13706"/>
    <lineage>
        <taxon>Eukaryota</taxon>
        <taxon>Fungi</taxon>
        <taxon>Fungi incertae sedis</taxon>
        <taxon>Mucoromycota</taxon>
        <taxon>Mucoromycotina</taxon>
        <taxon>Mucoromycetes</taxon>
        <taxon>Mucorales</taxon>
        <taxon>Syncephalastraceae</taxon>
        <taxon>Syncephalastrum</taxon>
    </lineage>
</organism>
<sequence>MTWIGRGTFHSIGLSLPMTRLRPSSSPHAYEKRLTRKVRLCTRAQPVRPPPSFPGSFCLCWVEACLHVGTSWLGAPQTEYMSLVSYIFYLLLSFLFLTCPFTCHPA</sequence>
<dbReference type="EMBL" id="MCGN01000004">
    <property type="protein sequence ID" value="ORY98131.1"/>
    <property type="molecule type" value="Genomic_DNA"/>
</dbReference>
<proteinExistence type="predicted"/>
<keyword evidence="1" id="KW-1133">Transmembrane helix</keyword>
<keyword evidence="1" id="KW-0472">Membrane</keyword>
<reference evidence="2 3" key="1">
    <citation type="submission" date="2016-07" db="EMBL/GenBank/DDBJ databases">
        <title>Pervasive Adenine N6-methylation of Active Genes in Fungi.</title>
        <authorList>
            <consortium name="DOE Joint Genome Institute"/>
            <person name="Mondo S.J."/>
            <person name="Dannebaum R.O."/>
            <person name="Kuo R.C."/>
            <person name="Labutti K."/>
            <person name="Haridas S."/>
            <person name="Kuo A."/>
            <person name="Salamov A."/>
            <person name="Ahrendt S.R."/>
            <person name="Lipzen A."/>
            <person name="Sullivan W."/>
            <person name="Andreopoulos W.B."/>
            <person name="Clum A."/>
            <person name="Lindquist E."/>
            <person name="Daum C."/>
            <person name="Ramamoorthy G.K."/>
            <person name="Gryganskyi A."/>
            <person name="Culley D."/>
            <person name="Magnuson J.K."/>
            <person name="James T.Y."/>
            <person name="O'Malley M.A."/>
            <person name="Stajich J.E."/>
            <person name="Spatafora J.W."/>
            <person name="Visel A."/>
            <person name="Grigoriev I.V."/>
        </authorList>
    </citation>
    <scope>NUCLEOTIDE SEQUENCE [LARGE SCALE GENOMIC DNA]</scope>
    <source>
        <strain evidence="2 3">NRRL 2496</strain>
    </source>
</reference>
<accession>A0A1X2HGS4</accession>
<dbReference type="AlphaFoldDB" id="A0A1X2HGS4"/>